<dbReference type="Proteomes" id="UP000707206">
    <property type="component" value="Unassembled WGS sequence"/>
</dbReference>
<dbReference type="InterPro" id="IPR029063">
    <property type="entry name" value="SAM-dependent_MTases_sf"/>
</dbReference>
<keyword evidence="6" id="KW-1185">Reference proteome</keyword>
<accession>A0A967ASS5</accession>
<dbReference type="PANTHER" id="PTHR43167:SF1">
    <property type="entry name" value="PUTATIVE (AFU_ORTHOLOGUE AFUA_6G01830)-RELATED"/>
    <property type="match status" value="1"/>
</dbReference>
<feature type="chain" id="PRO_5037537490" evidence="4">
    <location>
        <begin position="27"/>
        <end position="222"/>
    </location>
</feature>
<dbReference type="PROSITE" id="PS51682">
    <property type="entry name" value="SAM_OMT_I"/>
    <property type="match status" value="1"/>
</dbReference>
<dbReference type="AlphaFoldDB" id="A0A967ASS5"/>
<evidence type="ECO:0000313" key="6">
    <source>
        <dbReference type="Proteomes" id="UP000707206"/>
    </source>
</evidence>
<evidence type="ECO:0000313" key="5">
    <source>
        <dbReference type="EMBL" id="NHF59588.1"/>
    </source>
</evidence>
<protein>
    <submittedName>
        <fullName evidence="5">Methyltransferase domain-containing protein</fullName>
    </submittedName>
</protein>
<dbReference type="Pfam" id="PF01596">
    <property type="entry name" value="Methyltransf_3"/>
    <property type="match status" value="1"/>
</dbReference>
<dbReference type="PANTHER" id="PTHR43167">
    <property type="entry name" value="PUTATIVE (AFU_ORTHOLOGUE AFUA_6G01830)-RELATED"/>
    <property type="match status" value="1"/>
</dbReference>
<evidence type="ECO:0000256" key="4">
    <source>
        <dbReference type="SAM" id="SignalP"/>
    </source>
</evidence>
<dbReference type="EMBL" id="VIKU02000002">
    <property type="protein sequence ID" value="NHF59588.1"/>
    <property type="molecule type" value="Genomic_DNA"/>
</dbReference>
<evidence type="ECO:0000256" key="2">
    <source>
        <dbReference type="ARBA" id="ARBA00022679"/>
    </source>
</evidence>
<organism evidence="5 6">
    <name type="scientific">Pelagihabitans pacificus</name>
    <dbReference type="NCBI Taxonomy" id="2696054"/>
    <lineage>
        <taxon>Bacteria</taxon>
        <taxon>Pseudomonadati</taxon>
        <taxon>Bacteroidota</taxon>
        <taxon>Flavobacteriia</taxon>
        <taxon>Flavobacteriales</taxon>
        <taxon>Flavobacteriaceae</taxon>
        <taxon>Pelagihabitans</taxon>
    </lineage>
</organism>
<reference evidence="5" key="2">
    <citation type="submission" date="2020-03" db="EMBL/GenBank/DDBJ databases">
        <title>Flavobacteriaceae bacterium strain TP-CH-4, a member of the family Flavobacteriaceae isolated from a deep-sea seamount.</title>
        <authorList>
            <person name="Zhang D.-C."/>
        </authorList>
    </citation>
    <scope>NUCLEOTIDE SEQUENCE</scope>
    <source>
        <strain evidence="5">TP-CH-4</strain>
    </source>
</reference>
<keyword evidence="2" id="KW-0808">Transferase</keyword>
<reference evidence="5" key="1">
    <citation type="submission" date="2019-07" db="EMBL/GenBank/DDBJ databases">
        <authorList>
            <person name="De-Chao Zhang Q."/>
        </authorList>
    </citation>
    <scope>NUCLEOTIDE SEQUENCE</scope>
    <source>
        <strain evidence="5">TP-CH-4</strain>
    </source>
</reference>
<keyword evidence="4" id="KW-0732">Signal</keyword>
<dbReference type="CDD" id="cd02440">
    <property type="entry name" value="AdoMet_MTases"/>
    <property type="match status" value="1"/>
</dbReference>
<dbReference type="InterPro" id="IPR002935">
    <property type="entry name" value="SAM_O-MeTrfase"/>
</dbReference>
<keyword evidence="3" id="KW-0949">S-adenosyl-L-methionine</keyword>
<proteinExistence type="predicted"/>
<name>A0A967ASS5_9FLAO</name>
<gene>
    <name evidence="5" type="ORF">FK220_009570</name>
</gene>
<feature type="signal peptide" evidence="4">
    <location>
        <begin position="1"/>
        <end position="26"/>
    </location>
</feature>
<dbReference type="SUPFAM" id="SSF53335">
    <property type="entry name" value="S-adenosyl-L-methionine-dependent methyltransferases"/>
    <property type="match status" value="1"/>
</dbReference>
<evidence type="ECO:0000256" key="3">
    <source>
        <dbReference type="ARBA" id="ARBA00022691"/>
    </source>
</evidence>
<evidence type="ECO:0000256" key="1">
    <source>
        <dbReference type="ARBA" id="ARBA00022603"/>
    </source>
</evidence>
<keyword evidence="1 5" id="KW-0489">Methyltransferase</keyword>
<dbReference type="GO" id="GO:0008171">
    <property type="term" value="F:O-methyltransferase activity"/>
    <property type="evidence" value="ECO:0007669"/>
    <property type="project" value="InterPro"/>
</dbReference>
<dbReference type="Gene3D" id="3.40.50.150">
    <property type="entry name" value="Vaccinia Virus protein VP39"/>
    <property type="match status" value="1"/>
</dbReference>
<sequence>MNGTKTKRLVHLLLIVVLPHNFALQAQETLDTTGLDTKVKVFLESQKSEWRDMNVPASDGQLLYDIIVENGYTKGLEIGTSTGHSTIWIAWAFSKTGGKLITIDIDETRYKKALANIKEAGLTNYVDARLADAHELVKKLEGPFDFVFSDADKDWYTNYFKEVSPKLEVGGCFTAHNVRPEGRRGMSGTRAYLAYVQSLENYSTTVDNSGGGMAISYKKAEK</sequence>
<comment type="caution">
    <text evidence="5">The sequence shown here is derived from an EMBL/GenBank/DDBJ whole genome shotgun (WGS) entry which is preliminary data.</text>
</comment>
<dbReference type="GO" id="GO:0032259">
    <property type="term" value="P:methylation"/>
    <property type="evidence" value="ECO:0007669"/>
    <property type="project" value="UniProtKB-KW"/>
</dbReference>